<proteinExistence type="predicted"/>
<dbReference type="InterPro" id="IPR051490">
    <property type="entry name" value="THEM6_lcsJ_thioesterase"/>
</dbReference>
<dbReference type="AlphaFoldDB" id="A0A4S8RMU7"/>
<protein>
    <recommendedName>
        <fullName evidence="3">Capsule polysaccharide biosynthesis protein</fullName>
    </recommendedName>
</protein>
<name>A0A4S8RMU7_9HELO</name>
<dbReference type="OrthoDB" id="265761at2759"/>
<evidence type="ECO:0008006" key="3">
    <source>
        <dbReference type="Google" id="ProtNLM"/>
    </source>
</evidence>
<evidence type="ECO:0000313" key="2">
    <source>
        <dbReference type="Proteomes" id="UP000308671"/>
    </source>
</evidence>
<gene>
    <name evidence="1" type="ORF">BGAL_0014g00040</name>
</gene>
<keyword evidence="2" id="KW-1185">Reference proteome</keyword>
<comment type="caution">
    <text evidence="1">The sequence shown here is derived from an EMBL/GenBank/DDBJ whole genome shotgun (WGS) entry which is preliminary data.</text>
</comment>
<dbReference type="PANTHER" id="PTHR12475">
    <property type="match status" value="1"/>
</dbReference>
<organism evidence="1 2">
    <name type="scientific">Botrytis galanthina</name>
    <dbReference type="NCBI Taxonomy" id="278940"/>
    <lineage>
        <taxon>Eukaryota</taxon>
        <taxon>Fungi</taxon>
        <taxon>Dikarya</taxon>
        <taxon>Ascomycota</taxon>
        <taxon>Pezizomycotina</taxon>
        <taxon>Leotiomycetes</taxon>
        <taxon>Helotiales</taxon>
        <taxon>Sclerotiniaceae</taxon>
        <taxon>Botrytis</taxon>
    </lineage>
</organism>
<dbReference type="EMBL" id="PQXL01000014">
    <property type="protein sequence ID" value="THV55074.1"/>
    <property type="molecule type" value="Genomic_DNA"/>
</dbReference>
<accession>A0A4S8RMU7</accession>
<dbReference type="Proteomes" id="UP000308671">
    <property type="component" value="Unassembled WGS sequence"/>
</dbReference>
<evidence type="ECO:0000313" key="1">
    <source>
        <dbReference type="EMBL" id="THV55074.1"/>
    </source>
</evidence>
<dbReference type="PANTHER" id="PTHR12475:SF4">
    <property type="entry name" value="PROTEIN THEM6"/>
    <property type="match status" value="1"/>
</dbReference>
<sequence>MSQQSLAVLQLRRPKVRFEALLEFENCKVLTIAVNDAMTSLLPLKSLVFATGVAVTIGIFHTSVQNLTINTVTGPGVWHYRVFKGLFQHIIFSKRYIPAELGPASLFLPIINPSHSSLWECDYNAHKSNSTYFSDLDVTRAHLVTCLLQPGIDALRNHKKTGLVVDANGKKMRGRWGIILGGTSFSFRKEVAPLLCWDKKWIYIVTHFVKKGKVKPKGYVLGDGSWLGGRNARFVAQEGEAEKIEENYILATGISKYVIKLGRMTIHPEVLLASSGLLPEKPGGWATMSRSGESTALLVGEATKVKDKQNEIVEGPGAWTWEKTVAENEKGLKYAEHFAALDELTAELSGSKGPALGRFKDLL</sequence>
<reference evidence="1 2" key="1">
    <citation type="submission" date="2017-12" db="EMBL/GenBank/DDBJ databases">
        <title>Comparative genomics of Botrytis spp.</title>
        <authorList>
            <person name="Valero-Jimenez C.A."/>
            <person name="Tapia P."/>
            <person name="Veloso J."/>
            <person name="Silva-Moreno E."/>
            <person name="Staats M."/>
            <person name="Valdes J.H."/>
            <person name="Van Kan J.A.L."/>
        </authorList>
    </citation>
    <scope>NUCLEOTIDE SEQUENCE [LARGE SCALE GENOMIC DNA]</scope>
    <source>
        <strain evidence="1 2">MUCL435</strain>
    </source>
</reference>